<keyword evidence="1" id="KW-0238">DNA-binding</keyword>
<evidence type="ECO:0000259" key="3">
    <source>
        <dbReference type="PROSITE" id="PS50043"/>
    </source>
</evidence>
<dbReference type="PROSITE" id="PS50110">
    <property type="entry name" value="RESPONSE_REGULATORY"/>
    <property type="match status" value="1"/>
</dbReference>
<dbReference type="InterPro" id="IPR016032">
    <property type="entry name" value="Sig_transdc_resp-reg_C-effctor"/>
</dbReference>
<dbReference type="PANTHER" id="PTHR43214">
    <property type="entry name" value="TWO-COMPONENT RESPONSE REGULATOR"/>
    <property type="match status" value="1"/>
</dbReference>
<dbReference type="PROSITE" id="PS50043">
    <property type="entry name" value="HTH_LUXR_2"/>
    <property type="match status" value="1"/>
</dbReference>
<dbReference type="Gene3D" id="3.40.50.2300">
    <property type="match status" value="1"/>
</dbReference>
<sequence length="204" mass="21672">MTVIKVLLAEDMHLIRGALAALIDLEDDMRVVGQVSTGDDAVARGVELRPDVAVLDVRMPGRLDGLGAARELRERVPQCALLMLTSAGRAETLRRSLAAGARGFMLKDAPPARLAEAIRRVAAGETVVDPDLAAAAITGPPNPLSPREAEVLRKAGEGADLKEIAAELFLSKGTVRNYLGAIVTKLDARNRLDAVRIAAENGWI</sequence>
<feature type="domain" description="HTH luxR-type" evidence="3">
    <location>
        <begin position="137"/>
        <end position="202"/>
    </location>
</feature>
<evidence type="ECO:0000313" key="6">
    <source>
        <dbReference type="Proteomes" id="UP001500665"/>
    </source>
</evidence>
<dbReference type="SMART" id="SM00421">
    <property type="entry name" value="HTH_LUXR"/>
    <property type="match status" value="1"/>
</dbReference>
<dbReference type="Proteomes" id="UP001500665">
    <property type="component" value="Unassembled WGS sequence"/>
</dbReference>
<dbReference type="SMART" id="SM00448">
    <property type="entry name" value="REC"/>
    <property type="match status" value="1"/>
</dbReference>
<gene>
    <name evidence="5" type="ORF">GCM10009550_67570</name>
</gene>
<dbReference type="SUPFAM" id="SSF46894">
    <property type="entry name" value="C-terminal effector domain of the bipartite response regulators"/>
    <property type="match status" value="1"/>
</dbReference>
<dbReference type="InterPro" id="IPR011006">
    <property type="entry name" value="CheY-like_superfamily"/>
</dbReference>
<organism evidence="5 6">
    <name type="scientific">Actinocorallia libanotica</name>
    <dbReference type="NCBI Taxonomy" id="46162"/>
    <lineage>
        <taxon>Bacteria</taxon>
        <taxon>Bacillati</taxon>
        <taxon>Actinomycetota</taxon>
        <taxon>Actinomycetes</taxon>
        <taxon>Streptosporangiales</taxon>
        <taxon>Thermomonosporaceae</taxon>
        <taxon>Actinocorallia</taxon>
    </lineage>
</organism>
<keyword evidence="6" id="KW-1185">Reference proteome</keyword>
<keyword evidence="2" id="KW-0597">Phosphoprotein</keyword>
<dbReference type="SUPFAM" id="SSF52172">
    <property type="entry name" value="CheY-like"/>
    <property type="match status" value="1"/>
</dbReference>
<evidence type="ECO:0000256" key="1">
    <source>
        <dbReference type="ARBA" id="ARBA00023125"/>
    </source>
</evidence>
<dbReference type="PRINTS" id="PR00038">
    <property type="entry name" value="HTHLUXR"/>
</dbReference>
<comment type="caution">
    <text evidence="5">The sequence shown here is derived from an EMBL/GenBank/DDBJ whole genome shotgun (WGS) entry which is preliminary data.</text>
</comment>
<reference evidence="5 6" key="1">
    <citation type="journal article" date="2019" name="Int. J. Syst. Evol. Microbiol.">
        <title>The Global Catalogue of Microorganisms (GCM) 10K type strain sequencing project: providing services to taxonomists for standard genome sequencing and annotation.</title>
        <authorList>
            <consortium name="The Broad Institute Genomics Platform"/>
            <consortium name="The Broad Institute Genome Sequencing Center for Infectious Disease"/>
            <person name="Wu L."/>
            <person name="Ma J."/>
        </authorList>
    </citation>
    <scope>NUCLEOTIDE SEQUENCE [LARGE SCALE GENOMIC DNA]</scope>
    <source>
        <strain evidence="5 6">JCM 10696</strain>
    </source>
</reference>
<proteinExistence type="predicted"/>
<name>A0ABN1RWD7_9ACTN</name>
<evidence type="ECO:0000256" key="2">
    <source>
        <dbReference type="PROSITE-ProRule" id="PRU00169"/>
    </source>
</evidence>
<evidence type="ECO:0000259" key="4">
    <source>
        <dbReference type="PROSITE" id="PS50110"/>
    </source>
</evidence>
<dbReference type="InterPro" id="IPR001789">
    <property type="entry name" value="Sig_transdc_resp-reg_receiver"/>
</dbReference>
<dbReference type="InterPro" id="IPR039420">
    <property type="entry name" value="WalR-like"/>
</dbReference>
<dbReference type="EMBL" id="BAAAHH010000041">
    <property type="protein sequence ID" value="GAA0966054.1"/>
    <property type="molecule type" value="Genomic_DNA"/>
</dbReference>
<dbReference type="Pfam" id="PF00196">
    <property type="entry name" value="GerE"/>
    <property type="match status" value="1"/>
</dbReference>
<feature type="modified residue" description="4-aspartylphosphate" evidence="2">
    <location>
        <position position="56"/>
    </location>
</feature>
<dbReference type="RefSeq" id="WP_344245860.1">
    <property type="nucleotide sequence ID" value="NZ_BAAAHH010000041.1"/>
</dbReference>
<dbReference type="Pfam" id="PF00072">
    <property type="entry name" value="Response_reg"/>
    <property type="match status" value="1"/>
</dbReference>
<dbReference type="CDD" id="cd06170">
    <property type="entry name" value="LuxR_C_like"/>
    <property type="match status" value="1"/>
</dbReference>
<accession>A0ABN1RWD7</accession>
<dbReference type="InterPro" id="IPR000792">
    <property type="entry name" value="Tscrpt_reg_LuxR_C"/>
</dbReference>
<evidence type="ECO:0000313" key="5">
    <source>
        <dbReference type="EMBL" id="GAA0966054.1"/>
    </source>
</evidence>
<dbReference type="PANTHER" id="PTHR43214:SF42">
    <property type="entry name" value="TRANSCRIPTIONAL REGULATORY PROTEIN DESR"/>
    <property type="match status" value="1"/>
</dbReference>
<protein>
    <submittedName>
        <fullName evidence="5">Response regulator transcription factor</fullName>
    </submittedName>
</protein>
<feature type="domain" description="Response regulatory" evidence="4">
    <location>
        <begin position="5"/>
        <end position="122"/>
    </location>
</feature>